<dbReference type="PANTHER" id="PTHR46586">
    <property type="entry name" value="ANKYRIN REPEAT-CONTAINING PROTEIN"/>
    <property type="match status" value="1"/>
</dbReference>
<dbReference type="PANTHER" id="PTHR46586:SF3">
    <property type="entry name" value="ANKYRIN REPEAT-CONTAINING PROTEIN"/>
    <property type="match status" value="1"/>
</dbReference>
<dbReference type="AlphaFoldDB" id="A0A8T1TZ76"/>
<comment type="caution">
    <text evidence="1">The sequence shown here is derived from an EMBL/GenBank/DDBJ whole genome shotgun (WGS) entry which is preliminary data.</text>
</comment>
<evidence type="ECO:0008006" key="3">
    <source>
        <dbReference type="Google" id="ProtNLM"/>
    </source>
</evidence>
<dbReference type="EMBL" id="JAENGZ010001206">
    <property type="protein sequence ID" value="KAG6949782.1"/>
    <property type="molecule type" value="Genomic_DNA"/>
</dbReference>
<dbReference type="VEuPathDB" id="FungiDB:PC110_g17380"/>
<organism evidence="1 2">
    <name type="scientific">Phytophthora cactorum</name>
    <dbReference type="NCBI Taxonomy" id="29920"/>
    <lineage>
        <taxon>Eukaryota</taxon>
        <taxon>Sar</taxon>
        <taxon>Stramenopiles</taxon>
        <taxon>Oomycota</taxon>
        <taxon>Peronosporomycetes</taxon>
        <taxon>Peronosporales</taxon>
        <taxon>Peronosporaceae</taxon>
        <taxon>Phytophthora</taxon>
    </lineage>
</organism>
<reference evidence="1" key="1">
    <citation type="submission" date="2021-01" db="EMBL/GenBank/DDBJ databases">
        <title>Phytophthora aleatoria, a newly-described species from Pinus radiata is distinct from Phytophthora cactorum isolates based on comparative genomics.</title>
        <authorList>
            <person name="Mcdougal R."/>
            <person name="Panda P."/>
            <person name="Williams N."/>
            <person name="Studholme D.J."/>
        </authorList>
    </citation>
    <scope>NUCLEOTIDE SEQUENCE</scope>
    <source>
        <strain evidence="1">NZFS 3830</strain>
    </source>
</reference>
<protein>
    <recommendedName>
        <fullName evidence="3">Ankyrin repeat-containing domain</fullName>
    </recommendedName>
</protein>
<gene>
    <name evidence="1" type="ORF">JG687_00014633</name>
</gene>
<proteinExistence type="predicted"/>
<accession>A0A8T1TZ76</accession>
<sequence>MWKLAEKWCRLYALKHCIVAVLDCSLQKARSQPYLPCLCGPGSAATHLKRIDPPHDPYEAMYEAAMLGKLDAVKWLVNQYSDGTTVDLFSCCEITDGRGRGSLPWTFGAASNGHLEVVKWLHANSNEGCTTFAMSADAANGHLEVVKGLHANRSEICWENVLDSVASQYFRVADDSAFSLKGTSNRTRWLKISSQLSSGCMKMVLKLVRL</sequence>
<dbReference type="Proteomes" id="UP000688947">
    <property type="component" value="Unassembled WGS sequence"/>
</dbReference>
<dbReference type="OrthoDB" id="102462at2759"/>
<evidence type="ECO:0000313" key="2">
    <source>
        <dbReference type="Proteomes" id="UP000688947"/>
    </source>
</evidence>
<evidence type="ECO:0000313" key="1">
    <source>
        <dbReference type="EMBL" id="KAG6949782.1"/>
    </source>
</evidence>
<dbReference type="InterPro" id="IPR052050">
    <property type="entry name" value="SecEffector_AnkRepeat"/>
</dbReference>
<name>A0A8T1TZ76_9STRA</name>